<comment type="caution">
    <text evidence="4">The sequence shown here is derived from an EMBL/GenBank/DDBJ whole genome shotgun (WGS) entry which is preliminary data.</text>
</comment>
<dbReference type="Pfam" id="PF05907">
    <property type="entry name" value="CXXC_Zn-b_euk"/>
    <property type="match status" value="1"/>
</dbReference>
<dbReference type="PANTHER" id="PTHR12857:SF0">
    <property type="entry name" value="CXXC MOTIF CONTAINING ZINC BINDING PROTEIN"/>
    <property type="match status" value="1"/>
</dbReference>
<dbReference type="AlphaFoldDB" id="A0AAN7YGC0"/>
<evidence type="ECO:0000313" key="4">
    <source>
        <dbReference type="EMBL" id="KAK5112592.1"/>
    </source>
</evidence>
<evidence type="ECO:0000256" key="1">
    <source>
        <dbReference type="ARBA" id="ARBA00007818"/>
    </source>
</evidence>
<evidence type="ECO:0008006" key="6">
    <source>
        <dbReference type="Google" id="ProtNLM"/>
    </source>
</evidence>
<dbReference type="SUPFAM" id="SSF141678">
    <property type="entry name" value="MAL13P1.257-like"/>
    <property type="match status" value="1"/>
</dbReference>
<keyword evidence="2" id="KW-0479">Metal-binding</keyword>
<comment type="similarity">
    <text evidence="1">Belongs to the UPF0587 family.</text>
</comment>
<sequence>MLALAITADLNGVTDLQPEDTEENPFYYTFKIQCGSCREVHPNWVSMSRFETNEQSGSRGDANFVWKCKNCKREHSVNILDTPKSYPHQSPAKPLNIIVFDCRGVDLQEFKADGAWKATGLESGTKFSDVDLTEGEWFDYDEKAGEEVSVTGVKFEVRRA</sequence>
<dbReference type="GO" id="GO:0008270">
    <property type="term" value="F:zinc ion binding"/>
    <property type="evidence" value="ECO:0007669"/>
    <property type="project" value="TreeGrafter"/>
</dbReference>
<dbReference type="Proteomes" id="UP001310890">
    <property type="component" value="Unassembled WGS sequence"/>
</dbReference>
<accession>A0AAN7YGC0</accession>
<gene>
    <name evidence="4" type="ORF">LTR62_003906</name>
</gene>
<organism evidence="4 5">
    <name type="scientific">Meristemomyces frigidus</name>
    <dbReference type="NCBI Taxonomy" id="1508187"/>
    <lineage>
        <taxon>Eukaryota</taxon>
        <taxon>Fungi</taxon>
        <taxon>Dikarya</taxon>
        <taxon>Ascomycota</taxon>
        <taxon>Pezizomycotina</taxon>
        <taxon>Dothideomycetes</taxon>
        <taxon>Dothideomycetidae</taxon>
        <taxon>Mycosphaerellales</taxon>
        <taxon>Teratosphaeriaceae</taxon>
        <taxon>Meristemomyces</taxon>
    </lineage>
</organism>
<proteinExistence type="inferred from homology"/>
<evidence type="ECO:0000313" key="5">
    <source>
        <dbReference type="Proteomes" id="UP001310890"/>
    </source>
</evidence>
<evidence type="ECO:0000256" key="3">
    <source>
        <dbReference type="ARBA" id="ARBA00022833"/>
    </source>
</evidence>
<evidence type="ECO:0000256" key="2">
    <source>
        <dbReference type="ARBA" id="ARBA00022723"/>
    </source>
</evidence>
<dbReference type="InterPro" id="IPR008584">
    <property type="entry name" value="CXXC_Zn-binding_euk"/>
</dbReference>
<name>A0AAN7YGC0_9PEZI</name>
<reference evidence="4" key="1">
    <citation type="submission" date="2023-08" db="EMBL/GenBank/DDBJ databases">
        <title>Black Yeasts Isolated from many extreme environments.</title>
        <authorList>
            <person name="Coleine C."/>
            <person name="Stajich J.E."/>
            <person name="Selbmann L."/>
        </authorList>
    </citation>
    <scope>NUCLEOTIDE SEQUENCE</scope>
    <source>
        <strain evidence="4">CCFEE 5401</strain>
    </source>
</reference>
<dbReference type="PANTHER" id="PTHR12857">
    <property type="entry name" value="CXXC MOTIF CONTAINING ZINC BINDING PROTEIN"/>
    <property type="match status" value="1"/>
</dbReference>
<protein>
    <recommendedName>
        <fullName evidence="6">DUF866-domain-containing protein</fullName>
    </recommendedName>
</protein>
<keyword evidence="3" id="KW-0862">Zinc</keyword>
<dbReference type="EMBL" id="JAVRRL010000029">
    <property type="protein sequence ID" value="KAK5112592.1"/>
    <property type="molecule type" value="Genomic_DNA"/>
</dbReference>